<sequence>MSDKPLLTRAELRRRREQEQQALERNQKIVSKQAQKEFEQEEQRIARHYRKEAKKNKEIHKSRVEEKETSRALNSFLWKAIIIVGLMLVLIFIFIFFI</sequence>
<dbReference type="AlphaFoldDB" id="A0A1Y4R2X1"/>
<dbReference type="NCBIfam" id="NF038277">
    <property type="entry name" value="accessory_MacP"/>
    <property type="match status" value="1"/>
</dbReference>
<evidence type="ECO:0000256" key="2">
    <source>
        <dbReference type="SAM" id="Phobius"/>
    </source>
</evidence>
<organism evidence="3 5">
    <name type="scientific">Enterococcus cecorum</name>
    <dbReference type="NCBI Taxonomy" id="44008"/>
    <lineage>
        <taxon>Bacteria</taxon>
        <taxon>Bacillati</taxon>
        <taxon>Bacillota</taxon>
        <taxon>Bacilli</taxon>
        <taxon>Lactobacillales</taxon>
        <taxon>Enterococcaceae</taxon>
        <taxon>Enterococcus</taxon>
    </lineage>
</organism>
<evidence type="ECO:0000313" key="3">
    <source>
        <dbReference type="EMBL" id="OUQ11690.1"/>
    </source>
</evidence>
<reference evidence="5" key="2">
    <citation type="submission" date="2017-04" db="EMBL/GenBank/DDBJ databases">
        <title>Function of individual gut microbiota members based on whole genome sequencing of pure cultures obtained from chicken caecum.</title>
        <authorList>
            <person name="Medvecky M."/>
            <person name="Cejkova D."/>
            <person name="Polansky O."/>
            <person name="Karasova D."/>
            <person name="Kubasova T."/>
            <person name="Cizek A."/>
            <person name="Rychlik I."/>
        </authorList>
    </citation>
    <scope>NUCLEOTIDE SEQUENCE [LARGE SCALE GENOMIC DNA]</scope>
    <source>
        <strain evidence="5">An144</strain>
    </source>
</reference>
<dbReference type="RefSeq" id="WP_016251027.1">
    <property type="nucleotide sequence ID" value="NZ_AP035890.1"/>
</dbReference>
<proteinExistence type="predicted"/>
<dbReference type="Pfam" id="PF26336">
    <property type="entry name" value="MacP_activator"/>
    <property type="match status" value="1"/>
</dbReference>
<accession>A0A1Y4R2X1</accession>
<evidence type="ECO:0000256" key="1">
    <source>
        <dbReference type="SAM" id="Coils"/>
    </source>
</evidence>
<dbReference type="Proteomes" id="UP000196074">
    <property type="component" value="Unassembled WGS sequence"/>
</dbReference>
<feature type="transmembrane region" description="Helical" evidence="2">
    <location>
        <begin position="76"/>
        <end position="97"/>
    </location>
</feature>
<keyword evidence="2" id="KW-1133">Transmembrane helix</keyword>
<dbReference type="GeneID" id="60872355"/>
<keyword evidence="2" id="KW-0812">Transmembrane</keyword>
<keyword evidence="1" id="KW-0175">Coiled coil</keyword>
<dbReference type="InterPro" id="IPR047752">
    <property type="entry name" value="MacP"/>
</dbReference>
<evidence type="ECO:0000313" key="6">
    <source>
        <dbReference type="Proteomes" id="UP000252800"/>
    </source>
</evidence>
<dbReference type="Proteomes" id="UP000252800">
    <property type="component" value="Unassembled WGS sequence"/>
</dbReference>
<dbReference type="EMBL" id="NFLC01000002">
    <property type="protein sequence ID" value="OUQ11690.1"/>
    <property type="molecule type" value="Genomic_DNA"/>
</dbReference>
<comment type="caution">
    <text evidence="3">The sequence shown here is derived from an EMBL/GenBank/DDBJ whole genome shotgun (WGS) entry which is preliminary data.</text>
</comment>
<dbReference type="EMBL" id="LEOY01000002">
    <property type="protein sequence ID" value="RBR31864.1"/>
    <property type="molecule type" value="Genomic_DNA"/>
</dbReference>
<reference evidence="4 6" key="1">
    <citation type="submission" date="2015-06" db="EMBL/GenBank/DDBJ databases">
        <title>The Genome Sequence of Enterococcus cecorum 170AEA1.</title>
        <authorList>
            <consortium name="The Broad Institute Genomics Platform"/>
            <consortium name="The Broad Institute Genome Sequencing Center for Infectious Disease"/>
            <person name="Earl A.M."/>
            <person name="Van Tyne D."/>
            <person name="Lebreton F."/>
            <person name="Saavedra J.T."/>
            <person name="Gilmore M.S."/>
            <person name="Manson McGuire A."/>
            <person name="Clock S."/>
            <person name="Crupain M."/>
            <person name="Rangan U."/>
            <person name="Young S."/>
            <person name="Abouelleil A."/>
            <person name="Cao P."/>
            <person name="Chapman S.B."/>
            <person name="Griggs A."/>
            <person name="Priest M."/>
            <person name="Shea T."/>
            <person name="Wortman J."/>
            <person name="Nusbaum C."/>
            <person name="Birren B."/>
        </authorList>
    </citation>
    <scope>NUCLEOTIDE SEQUENCE [LARGE SCALE GENOMIC DNA]</scope>
    <source>
        <strain evidence="4 6">170AEA1</strain>
    </source>
</reference>
<keyword evidence="2" id="KW-0472">Membrane</keyword>
<evidence type="ECO:0000313" key="5">
    <source>
        <dbReference type="Proteomes" id="UP000196074"/>
    </source>
</evidence>
<gene>
    <name evidence="3" type="ORF">B5E88_02175</name>
    <name evidence="4" type="ORF">EB18_00287</name>
</gene>
<name>A0A1Y4R2X1_9ENTE</name>
<protein>
    <submittedName>
        <fullName evidence="3">Uncharacterized protein</fullName>
    </submittedName>
</protein>
<reference evidence="3" key="3">
    <citation type="journal article" date="2018" name="BMC Genomics">
        <title>Whole genome sequencing and function prediction of 133 gut anaerobes isolated from chicken caecum in pure cultures.</title>
        <authorList>
            <person name="Medvecky M."/>
            <person name="Cejkova D."/>
            <person name="Polansky O."/>
            <person name="Karasova D."/>
            <person name="Kubasova T."/>
            <person name="Cizek A."/>
            <person name="Rychlik I."/>
        </authorList>
    </citation>
    <scope>NUCLEOTIDE SEQUENCE</scope>
    <source>
        <strain evidence="3">An144</strain>
    </source>
</reference>
<evidence type="ECO:0000313" key="4">
    <source>
        <dbReference type="EMBL" id="RBR31864.1"/>
    </source>
</evidence>
<feature type="coiled-coil region" evidence="1">
    <location>
        <begin position="9"/>
        <end position="70"/>
    </location>
</feature>